<dbReference type="Proteomes" id="UP000184001">
    <property type="component" value="Unassembled WGS sequence"/>
</dbReference>
<evidence type="ECO:0000256" key="3">
    <source>
        <dbReference type="ARBA" id="ARBA00009894"/>
    </source>
</evidence>
<evidence type="ECO:0000256" key="9">
    <source>
        <dbReference type="HAMAP-Rule" id="MF_00067"/>
    </source>
</evidence>
<dbReference type="EC" id="5.3.1.28" evidence="9"/>
<feature type="binding site" evidence="9">
    <location>
        <begin position="95"/>
        <end position="96"/>
    </location>
    <ligand>
        <name>substrate</name>
    </ligand>
</feature>
<dbReference type="EMBL" id="FQZR01000006">
    <property type="protein sequence ID" value="SHJ47524.1"/>
    <property type="molecule type" value="Genomic_DNA"/>
</dbReference>
<keyword evidence="6 9" id="KW-0862">Zinc</keyword>
<keyword evidence="7 9" id="KW-0413">Isomerase</keyword>
<dbReference type="UniPathway" id="UPA00041">
    <property type="reaction ID" value="UER00436"/>
</dbReference>
<dbReference type="InterPro" id="IPR004515">
    <property type="entry name" value="Phosphoheptose_Isoase"/>
</dbReference>
<dbReference type="CDD" id="cd05006">
    <property type="entry name" value="SIS_GmhA"/>
    <property type="match status" value="1"/>
</dbReference>
<dbReference type="PROSITE" id="PS51464">
    <property type="entry name" value="SIS"/>
    <property type="match status" value="1"/>
</dbReference>
<feature type="binding site" evidence="9">
    <location>
        <begin position="53"/>
        <end position="55"/>
    </location>
    <ligand>
        <name>substrate</name>
    </ligand>
</feature>
<dbReference type="GO" id="GO:0005737">
    <property type="term" value="C:cytoplasm"/>
    <property type="evidence" value="ECO:0007669"/>
    <property type="project" value="UniProtKB-SubCell"/>
</dbReference>
<dbReference type="GO" id="GO:0008270">
    <property type="term" value="F:zinc ion binding"/>
    <property type="evidence" value="ECO:0007669"/>
    <property type="project" value="UniProtKB-UniRule"/>
</dbReference>
<feature type="binding site" evidence="9">
    <location>
        <position position="66"/>
    </location>
    <ligand>
        <name>substrate</name>
    </ligand>
</feature>
<evidence type="ECO:0000256" key="8">
    <source>
        <dbReference type="ARBA" id="ARBA00023277"/>
    </source>
</evidence>
<evidence type="ECO:0000256" key="4">
    <source>
        <dbReference type="ARBA" id="ARBA00022490"/>
    </source>
</evidence>
<dbReference type="InterPro" id="IPR035461">
    <property type="entry name" value="GmhA/DiaA"/>
</dbReference>
<keyword evidence="4 9" id="KW-0963">Cytoplasm</keyword>
<evidence type="ECO:0000256" key="2">
    <source>
        <dbReference type="ARBA" id="ARBA00004496"/>
    </source>
</evidence>
<dbReference type="InterPro" id="IPR001347">
    <property type="entry name" value="SIS_dom"/>
</dbReference>
<comment type="caution">
    <text evidence="11">The sequence shown here is derived from an EMBL/GenBank/DDBJ whole genome shotgun (WGS) entry which is preliminary data.</text>
</comment>
<comment type="catalytic activity">
    <reaction evidence="1 9">
        <text>2 D-sedoheptulose 7-phosphate = D-glycero-alpha-D-manno-heptose 7-phosphate + D-glycero-beta-D-manno-heptose 7-phosphate</text>
        <dbReference type="Rhea" id="RHEA:27489"/>
        <dbReference type="ChEBI" id="CHEBI:57483"/>
        <dbReference type="ChEBI" id="CHEBI:60203"/>
        <dbReference type="ChEBI" id="CHEBI:60204"/>
        <dbReference type="EC" id="5.3.1.28"/>
    </reaction>
</comment>
<feature type="binding site" evidence="9">
    <location>
        <position position="173"/>
    </location>
    <ligand>
        <name>substrate</name>
    </ligand>
</feature>
<comment type="similarity">
    <text evidence="3 9">Belongs to the SIS family. GmhA subfamily.</text>
</comment>
<sequence length="206" mass="22384">MTQKAIDTIIEHAREGARLREEYFSKHSEDIDIVARKFAVCLAKGGKIMFCGNGGSAADAQHLAAEFVNRFLIERPPLPSIALTTDSSILTAIGNDYGYDFVFSKQVQALGNENDILVGISTSGNSTNIINALNAARERRLVTVGITGNGGGQMTELCDYLLDVPHSHTPLIQEVQLTIGHLLCQLTDYYLFEDAVALQVELDAGK</sequence>
<name>A0A8G2FBW7_9BACT</name>
<evidence type="ECO:0000256" key="6">
    <source>
        <dbReference type="ARBA" id="ARBA00022833"/>
    </source>
</evidence>
<organism evidence="11 12">
    <name type="scientific">Halodesulfovibrio aestuarii</name>
    <dbReference type="NCBI Taxonomy" id="126333"/>
    <lineage>
        <taxon>Bacteria</taxon>
        <taxon>Pseudomonadati</taxon>
        <taxon>Thermodesulfobacteriota</taxon>
        <taxon>Desulfovibrionia</taxon>
        <taxon>Desulfovibrionales</taxon>
        <taxon>Desulfovibrionaceae</taxon>
        <taxon>Halodesulfovibrio</taxon>
    </lineage>
</organism>
<dbReference type="GO" id="GO:0005975">
    <property type="term" value="P:carbohydrate metabolic process"/>
    <property type="evidence" value="ECO:0007669"/>
    <property type="project" value="UniProtKB-UniRule"/>
</dbReference>
<dbReference type="GO" id="GO:0008968">
    <property type="term" value="F:D-sedoheptulose 7-phosphate isomerase activity"/>
    <property type="evidence" value="ECO:0007669"/>
    <property type="project" value="UniProtKB-UniRule"/>
</dbReference>
<evidence type="ECO:0000313" key="11">
    <source>
        <dbReference type="EMBL" id="SHJ47524.1"/>
    </source>
</evidence>
<protein>
    <recommendedName>
        <fullName evidence="9">Phosphoheptose isomerase</fullName>
        <ecNumber evidence="9">5.3.1.28</ecNumber>
    </recommendedName>
    <alternativeName>
        <fullName evidence="9">Sedoheptulose 7-phosphate isomerase</fullName>
    </alternativeName>
</protein>
<dbReference type="HAMAP" id="MF_00067">
    <property type="entry name" value="GmhA"/>
    <property type="match status" value="1"/>
</dbReference>
<keyword evidence="5 9" id="KW-0479">Metal-binding</keyword>
<feature type="binding site" evidence="9">
    <location>
        <position position="126"/>
    </location>
    <ligand>
        <name>substrate</name>
    </ligand>
</feature>
<feature type="binding site" evidence="9">
    <location>
        <position position="66"/>
    </location>
    <ligand>
        <name>Zn(2+)</name>
        <dbReference type="ChEBI" id="CHEBI:29105"/>
    </ligand>
</feature>
<dbReference type="GO" id="GO:2001061">
    <property type="term" value="P:D-glycero-D-manno-heptose 7-phosphate biosynthetic process"/>
    <property type="evidence" value="ECO:0007669"/>
    <property type="project" value="UniProtKB-UniPathway"/>
</dbReference>
<feature type="binding site" evidence="9">
    <location>
        <position position="181"/>
    </location>
    <ligand>
        <name>Zn(2+)</name>
        <dbReference type="ChEBI" id="CHEBI:29105"/>
    </ligand>
</feature>
<comment type="subcellular location">
    <subcellularLocation>
        <location evidence="2 9">Cytoplasm</location>
    </subcellularLocation>
</comment>
<evidence type="ECO:0000256" key="5">
    <source>
        <dbReference type="ARBA" id="ARBA00022723"/>
    </source>
</evidence>
<comment type="pathway">
    <text evidence="9">Carbohydrate biosynthesis; D-glycero-D-manno-heptose 7-phosphate biosynthesis; D-glycero-alpha-D-manno-heptose 7-phosphate and D-glycero-beta-D-manno-heptose 7-phosphate from sedoheptulose 7-phosphate: step 1/1.</text>
</comment>
<dbReference type="GO" id="GO:0097367">
    <property type="term" value="F:carbohydrate derivative binding"/>
    <property type="evidence" value="ECO:0007669"/>
    <property type="project" value="InterPro"/>
</dbReference>
<proteinExistence type="inferred from homology"/>
<dbReference type="RefSeq" id="WP_019999762.1">
    <property type="nucleotide sequence ID" value="NZ_CP192219.1"/>
</dbReference>
<dbReference type="Gene3D" id="3.40.50.10490">
    <property type="entry name" value="Glucose-6-phosphate isomerase like protein, domain 1"/>
    <property type="match status" value="1"/>
</dbReference>
<gene>
    <name evidence="9" type="primary">gmhA</name>
    <name evidence="11" type="ORF">SAMN05660830_02525</name>
</gene>
<dbReference type="PANTHER" id="PTHR30390">
    <property type="entry name" value="SEDOHEPTULOSE 7-PHOSPHATE ISOMERASE / DNAA INITIATOR-ASSOCIATING FACTOR FOR REPLICATION INITIATION"/>
    <property type="match status" value="1"/>
</dbReference>
<feature type="binding site" evidence="9">
    <location>
        <begin position="121"/>
        <end position="123"/>
    </location>
    <ligand>
        <name>substrate</name>
    </ligand>
</feature>
<dbReference type="SUPFAM" id="SSF53697">
    <property type="entry name" value="SIS domain"/>
    <property type="match status" value="1"/>
</dbReference>
<evidence type="ECO:0000256" key="7">
    <source>
        <dbReference type="ARBA" id="ARBA00023235"/>
    </source>
</evidence>
<comment type="cofactor">
    <cofactor evidence="9">
        <name>Zn(2+)</name>
        <dbReference type="ChEBI" id="CHEBI:29105"/>
    </cofactor>
    <text evidence="9">Binds 1 zinc ion per subunit.</text>
</comment>
<feature type="domain" description="SIS" evidence="10">
    <location>
        <begin position="38"/>
        <end position="202"/>
    </location>
</feature>
<evidence type="ECO:0000259" key="10">
    <source>
        <dbReference type="PROSITE" id="PS51464"/>
    </source>
</evidence>
<feature type="binding site" evidence="9">
    <location>
        <position position="173"/>
    </location>
    <ligand>
        <name>Zn(2+)</name>
        <dbReference type="ChEBI" id="CHEBI:29105"/>
    </ligand>
</feature>
<evidence type="ECO:0000313" key="12">
    <source>
        <dbReference type="Proteomes" id="UP000184001"/>
    </source>
</evidence>
<dbReference type="InterPro" id="IPR050099">
    <property type="entry name" value="SIS_GmhA/DiaA_subfam"/>
</dbReference>
<keyword evidence="8 9" id="KW-0119">Carbohydrate metabolism</keyword>
<comment type="function">
    <text evidence="9">Catalyzes the isomerization of sedoheptulose 7-phosphate in D-glycero-D-manno-heptose 7-phosphate.</text>
</comment>
<feature type="binding site" evidence="9">
    <location>
        <position position="62"/>
    </location>
    <ligand>
        <name>Zn(2+)</name>
        <dbReference type="ChEBI" id="CHEBI:29105"/>
    </ligand>
</feature>
<comment type="miscellaneous">
    <text evidence="9">The reaction produces a racemic mixture of D-glycero-alpha-D-manno-heptose 7-phosphate and D-glycero-beta-D-manno-heptose 7-phosphate.</text>
</comment>
<dbReference type="InterPro" id="IPR046348">
    <property type="entry name" value="SIS_dom_sf"/>
</dbReference>
<reference evidence="11 12" key="1">
    <citation type="submission" date="2016-11" db="EMBL/GenBank/DDBJ databases">
        <authorList>
            <person name="Varghese N."/>
            <person name="Submissions S."/>
        </authorList>
    </citation>
    <scope>NUCLEOTIDE SEQUENCE [LARGE SCALE GENOMIC DNA]</scope>
    <source>
        <strain evidence="11 12">DSM 17919</strain>
    </source>
</reference>
<dbReference type="Pfam" id="PF13580">
    <property type="entry name" value="SIS_2"/>
    <property type="match status" value="1"/>
</dbReference>
<evidence type="ECO:0000256" key="1">
    <source>
        <dbReference type="ARBA" id="ARBA00000348"/>
    </source>
</evidence>
<accession>A0A8G2FBW7</accession>
<dbReference type="AlphaFoldDB" id="A0A8G2FBW7"/>